<protein>
    <submittedName>
        <fullName evidence="7">Eukaryotic translation initiation factor 3 subunit A</fullName>
    </submittedName>
</protein>
<reference evidence="6" key="1">
    <citation type="submission" date="2022-10" db="EMBL/GenBank/DDBJ databases">
        <authorList>
            <person name="Chen Y."/>
            <person name="Dougan E. K."/>
            <person name="Chan C."/>
            <person name="Rhodes N."/>
            <person name="Thang M."/>
        </authorList>
    </citation>
    <scope>NUCLEOTIDE SEQUENCE</scope>
</reference>
<keyword evidence="7" id="KW-0396">Initiation factor</keyword>
<keyword evidence="8" id="KW-1185">Reference proteome</keyword>
<keyword evidence="7" id="KW-0648">Protein biosynthesis</keyword>
<evidence type="ECO:0000256" key="5">
    <source>
        <dbReference type="SAM" id="MobiDB-lite"/>
    </source>
</evidence>
<gene>
    <name evidence="6" type="ORF">C1SCF055_LOCUS13843</name>
</gene>
<evidence type="ECO:0000313" key="8">
    <source>
        <dbReference type="Proteomes" id="UP001152797"/>
    </source>
</evidence>
<keyword evidence="4" id="KW-0040">ANK repeat</keyword>
<evidence type="ECO:0000256" key="2">
    <source>
        <dbReference type="ARBA" id="ARBA00023186"/>
    </source>
</evidence>
<dbReference type="AlphaFoldDB" id="A0A9P1FR65"/>
<dbReference type="SMART" id="SM00248">
    <property type="entry name" value="ANK"/>
    <property type="match status" value="3"/>
</dbReference>
<dbReference type="InterPro" id="IPR002110">
    <property type="entry name" value="Ankyrin_rpt"/>
</dbReference>
<feature type="region of interest" description="Disordered" evidence="5">
    <location>
        <begin position="23"/>
        <end position="42"/>
    </location>
</feature>
<comment type="caution">
    <text evidence="6">The sequence shown here is derived from an EMBL/GenBank/DDBJ whole genome shotgun (WGS) entry which is preliminary data.</text>
</comment>
<dbReference type="PANTHER" id="PTHR12447">
    <property type="entry name" value="ANKYRIN REPEAT DOMAIN-CONTAINING PROTEIN 13"/>
    <property type="match status" value="1"/>
</dbReference>
<dbReference type="OrthoDB" id="1938156at2759"/>
<accession>A0A9P1FR65</accession>
<sequence length="482" mass="54033">MPPWRVSIDRCFGPEEHLLSPPLRCPVHDNSPLSPPSEASDEICDERQQLQRAVEQPELHAAVWLGDVETVQAILERRADVNAEDVHGVSPLMLAVELMPRSQEYSQMVSCLLSQGAQPRRRSSAGWSPLDEAVSRRDVQLVRTLFDAAQKDLRKRWDVRLSSIAKSLQLLPDFECRIRWEFESPVIPWLSKIAPSDVILVRKRGSCLRLDSTLASWKRFRFSKRRNLTTLFLGERFREDGPGAPGGPGGGDQMSRGLFMVNHDKEVIVDMTQSLDGEEAAAVVEDLVKADAMQWDMNICSLEVSESTSWLGSVLGPCDVNGWTCMRYEVKGELGMTLRKKGWRIQDVTFQDYFGRPLPADACLPELRREFEAAKQQPESLKVSHASTTDHGFGFGDDLDSDAGSVHSEVLDHWPEENGPLPVVEKPMAVAVTTVTPQPSRPLEPRDRQLGGMRTPLDPEGIIGDFGHFPNHKLRILSLYQS</sequence>
<evidence type="ECO:0000313" key="7">
    <source>
        <dbReference type="EMBL" id="CAL4773806.1"/>
    </source>
</evidence>
<dbReference type="PROSITE" id="PS50088">
    <property type="entry name" value="ANK_REPEAT"/>
    <property type="match status" value="1"/>
</dbReference>
<feature type="region of interest" description="Disordered" evidence="5">
    <location>
        <begin position="433"/>
        <end position="453"/>
    </location>
</feature>
<evidence type="ECO:0000256" key="3">
    <source>
        <dbReference type="ARBA" id="ARBA00037107"/>
    </source>
</evidence>
<dbReference type="GO" id="GO:0005789">
    <property type="term" value="C:endoplasmic reticulum membrane"/>
    <property type="evidence" value="ECO:0007669"/>
    <property type="project" value="UniProtKB-SubCell"/>
</dbReference>
<dbReference type="Proteomes" id="UP001152797">
    <property type="component" value="Unassembled WGS sequence"/>
</dbReference>
<dbReference type="InterPro" id="IPR021832">
    <property type="entry name" value="ANKRD13"/>
</dbReference>
<dbReference type="SUPFAM" id="SSF48403">
    <property type="entry name" value="Ankyrin repeat"/>
    <property type="match status" value="1"/>
</dbReference>
<dbReference type="GO" id="GO:0003743">
    <property type="term" value="F:translation initiation factor activity"/>
    <property type="evidence" value="ECO:0007669"/>
    <property type="project" value="UniProtKB-KW"/>
</dbReference>
<dbReference type="PANTHER" id="PTHR12447:SF25">
    <property type="entry name" value="ANKYRIN REPEAT DOMAIN-CONTAINING PROTEIN 13C"/>
    <property type="match status" value="1"/>
</dbReference>
<comment type="subcellular location">
    <subcellularLocation>
        <location evidence="1">Endoplasmic reticulum membrane</location>
    </subcellularLocation>
</comment>
<reference evidence="7 8" key="2">
    <citation type="submission" date="2024-05" db="EMBL/GenBank/DDBJ databases">
        <authorList>
            <person name="Chen Y."/>
            <person name="Shah S."/>
            <person name="Dougan E. K."/>
            <person name="Thang M."/>
            <person name="Chan C."/>
        </authorList>
    </citation>
    <scope>NUCLEOTIDE SEQUENCE [LARGE SCALE GENOMIC DNA]</scope>
</reference>
<dbReference type="InterPro" id="IPR036770">
    <property type="entry name" value="Ankyrin_rpt-contain_sf"/>
</dbReference>
<dbReference type="EMBL" id="CAMXCT020001088">
    <property type="protein sequence ID" value="CAL1139869.1"/>
    <property type="molecule type" value="Genomic_DNA"/>
</dbReference>
<dbReference type="Pfam" id="PF12796">
    <property type="entry name" value="Ank_2"/>
    <property type="match status" value="1"/>
</dbReference>
<organism evidence="6">
    <name type="scientific">Cladocopium goreaui</name>
    <dbReference type="NCBI Taxonomy" id="2562237"/>
    <lineage>
        <taxon>Eukaryota</taxon>
        <taxon>Sar</taxon>
        <taxon>Alveolata</taxon>
        <taxon>Dinophyceae</taxon>
        <taxon>Suessiales</taxon>
        <taxon>Symbiodiniaceae</taxon>
        <taxon>Cladocopium</taxon>
    </lineage>
</organism>
<keyword evidence="2" id="KW-0143">Chaperone</keyword>
<dbReference type="EMBL" id="CAMXCT010001088">
    <property type="protein sequence ID" value="CAI3986494.1"/>
    <property type="molecule type" value="Genomic_DNA"/>
</dbReference>
<evidence type="ECO:0000256" key="1">
    <source>
        <dbReference type="ARBA" id="ARBA00004586"/>
    </source>
</evidence>
<evidence type="ECO:0000313" key="6">
    <source>
        <dbReference type="EMBL" id="CAI3986494.1"/>
    </source>
</evidence>
<proteinExistence type="predicted"/>
<dbReference type="Gene3D" id="1.25.40.20">
    <property type="entry name" value="Ankyrin repeat-containing domain"/>
    <property type="match status" value="1"/>
</dbReference>
<dbReference type="EMBL" id="CAMXCT030001088">
    <property type="protein sequence ID" value="CAL4773806.1"/>
    <property type="molecule type" value="Genomic_DNA"/>
</dbReference>
<evidence type="ECO:0000256" key="4">
    <source>
        <dbReference type="PROSITE-ProRule" id="PRU00023"/>
    </source>
</evidence>
<feature type="repeat" description="ANK" evidence="4">
    <location>
        <begin position="54"/>
        <end position="86"/>
    </location>
</feature>
<comment type="function">
    <text evidence="3">Acts as a molecular chaperone for G protein-coupled receptors, regulating their biogenesis and exit from the ER.</text>
</comment>
<name>A0A9P1FR65_9DINO</name>